<name>A0A6L7EUA9_9ACTN</name>
<evidence type="ECO:0000259" key="1">
    <source>
        <dbReference type="Pfam" id="PF00248"/>
    </source>
</evidence>
<evidence type="ECO:0000313" key="3">
    <source>
        <dbReference type="Proteomes" id="UP000473325"/>
    </source>
</evidence>
<dbReference type="Pfam" id="PF00248">
    <property type="entry name" value="Aldo_ket_red"/>
    <property type="match status" value="1"/>
</dbReference>
<dbReference type="CDD" id="cd19162">
    <property type="entry name" value="AKR_FDH"/>
    <property type="match status" value="1"/>
</dbReference>
<organism evidence="2 3">
    <name type="scientific">Nocardioides flavescens</name>
    <dbReference type="NCBI Taxonomy" id="2691959"/>
    <lineage>
        <taxon>Bacteria</taxon>
        <taxon>Bacillati</taxon>
        <taxon>Actinomycetota</taxon>
        <taxon>Actinomycetes</taxon>
        <taxon>Propionibacteriales</taxon>
        <taxon>Nocardioidaceae</taxon>
        <taxon>Nocardioides</taxon>
    </lineage>
</organism>
<proteinExistence type="predicted"/>
<dbReference type="GO" id="GO:0016491">
    <property type="term" value="F:oxidoreductase activity"/>
    <property type="evidence" value="ECO:0007669"/>
    <property type="project" value="InterPro"/>
</dbReference>
<keyword evidence="3" id="KW-1185">Reference proteome</keyword>
<sequence>MPETTTAAVSAPVLERRSLGSTGLEVTTMGFGGASIGNLFRAVDDETARAAVDAAYDAGVRYFDTAPHYGVGLSERRLGRALADRDRASYVLSTKVGRLLVPHDEPSGTDLAEGFDTPDDLRRVRDYSAAGVRRSLEESLERLGLDRIDVALVHDADDHMDQALDEALPELARLRDEGVVGAIGVGMNGWREPLRCVEAGAVDVVMLAGRWTLLDRTGRTLLDACAERGVSVLAAAPFNSGLLSRAEPDADTHFDYAAPDPALVDAARQLAALARDHGTTLPHLALHFPLRHRAVASVVTGQAKPSHARTSAAWLTTPVPEAVWPEAESIVQGVL</sequence>
<dbReference type="InterPro" id="IPR023210">
    <property type="entry name" value="NADP_OxRdtase_dom"/>
</dbReference>
<gene>
    <name evidence="2" type="ORF">GRQ65_06805</name>
</gene>
<evidence type="ECO:0000313" key="2">
    <source>
        <dbReference type="EMBL" id="MXG89256.1"/>
    </source>
</evidence>
<dbReference type="RefSeq" id="WP_160876451.1">
    <property type="nucleotide sequence ID" value="NZ_WUEK01000003.1"/>
</dbReference>
<dbReference type="SUPFAM" id="SSF51430">
    <property type="entry name" value="NAD(P)-linked oxidoreductase"/>
    <property type="match status" value="1"/>
</dbReference>
<dbReference type="InterPro" id="IPR044477">
    <property type="entry name" value="FDH-like"/>
</dbReference>
<feature type="domain" description="NADP-dependent oxidoreductase" evidence="1">
    <location>
        <begin position="29"/>
        <end position="330"/>
    </location>
</feature>
<dbReference type="Proteomes" id="UP000473325">
    <property type="component" value="Unassembled WGS sequence"/>
</dbReference>
<dbReference type="PANTHER" id="PTHR42686:SF1">
    <property type="entry name" value="GH17980P-RELATED"/>
    <property type="match status" value="1"/>
</dbReference>
<dbReference type="Gene3D" id="3.20.20.100">
    <property type="entry name" value="NADP-dependent oxidoreductase domain"/>
    <property type="match status" value="1"/>
</dbReference>
<dbReference type="PANTHER" id="PTHR42686">
    <property type="entry name" value="GH17980P-RELATED"/>
    <property type="match status" value="1"/>
</dbReference>
<dbReference type="EMBL" id="WUEK01000003">
    <property type="protein sequence ID" value="MXG89256.1"/>
    <property type="molecule type" value="Genomic_DNA"/>
</dbReference>
<dbReference type="InterPro" id="IPR020471">
    <property type="entry name" value="AKR"/>
</dbReference>
<dbReference type="AlphaFoldDB" id="A0A6L7EUA9"/>
<reference evidence="2 3" key="1">
    <citation type="submission" date="2019-12" db="EMBL/GenBank/DDBJ databases">
        <authorList>
            <person name="Kun Z."/>
        </authorList>
    </citation>
    <scope>NUCLEOTIDE SEQUENCE [LARGE SCALE GENOMIC DNA]</scope>
    <source>
        <strain evidence="2 3">YIM 123512</strain>
    </source>
</reference>
<protein>
    <submittedName>
        <fullName evidence="2">Aldo/keto reductase</fullName>
    </submittedName>
</protein>
<dbReference type="InterPro" id="IPR036812">
    <property type="entry name" value="NAD(P)_OxRdtase_dom_sf"/>
</dbReference>
<accession>A0A6L7EUA9</accession>
<dbReference type="GO" id="GO:0005829">
    <property type="term" value="C:cytosol"/>
    <property type="evidence" value="ECO:0007669"/>
    <property type="project" value="TreeGrafter"/>
</dbReference>
<comment type="caution">
    <text evidence="2">The sequence shown here is derived from an EMBL/GenBank/DDBJ whole genome shotgun (WGS) entry which is preliminary data.</text>
</comment>